<gene>
    <name evidence="1" type="ORF">HPB49_010255</name>
</gene>
<evidence type="ECO:0000313" key="1">
    <source>
        <dbReference type="EMBL" id="KAH7941127.1"/>
    </source>
</evidence>
<reference evidence="1" key="1">
    <citation type="submission" date="2020-05" db="EMBL/GenBank/DDBJ databases">
        <title>Large-scale comparative analyses of tick genomes elucidate their genetic diversity and vector capacities.</title>
        <authorList>
            <person name="Jia N."/>
            <person name="Wang J."/>
            <person name="Shi W."/>
            <person name="Du L."/>
            <person name="Sun Y."/>
            <person name="Zhan W."/>
            <person name="Jiang J."/>
            <person name="Wang Q."/>
            <person name="Zhang B."/>
            <person name="Ji P."/>
            <person name="Sakyi L.B."/>
            <person name="Cui X."/>
            <person name="Yuan T."/>
            <person name="Jiang B."/>
            <person name="Yang W."/>
            <person name="Lam T.T.-Y."/>
            <person name="Chang Q."/>
            <person name="Ding S."/>
            <person name="Wang X."/>
            <person name="Zhu J."/>
            <person name="Ruan X."/>
            <person name="Zhao L."/>
            <person name="Wei J."/>
            <person name="Que T."/>
            <person name="Du C."/>
            <person name="Cheng J."/>
            <person name="Dai P."/>
            <person name="Han X."/>
            <person name="Huang E."/>
            <person name="Gao Y."/>
            <person name="Liu J."/>
            <person name="Shao H."/>
            <person name="Ye R."/>
            <person name="Li L."/>
            <person name="Wei W."/>
            <person name="Wang X."/>
            <person name="Wang C."/>
            <person name="Yang T."/>
            <person name="Huo Q."/>
            <person name="Li W."/>
            <person name="Guo W."/>
            <person name="Chen H."/>
            <person name="Zhou L."/>
            <person name="Ni X."/>
            <person name="Tian J."/>
            <person name="Zhou Y."/>
            <person name="Sheng Y."/>
            <person name="Liu T."/>
            <person name="Pan Y."/>
            <person name="Xia L."/>
            <person name="Li J."/>
            <person name="Zhao F."/>
            <person name="Cao W."/>
        </authorList>
    </citation>
    <scope>NUCLEOTIDE SEQUENCE</scope>
    <source>
        <strain evidence="1">Dsil-2018</strain>
    </source>
</reference>
<name>A0ACB8CEN1_DERSI</name>
<sequence length="127" mass="14030">MYYECRRGVATPKLCADGMAFHDGNPLYARCDFLGAVDCSRRPYLQNAKTTRKCPRANGYFPHEDYPRVCQEFYTCSAGVPSKLSCQKGLAFSVKAGGCEWAARVPGCEHEAATQGSKDTSEDQVEE</sequence>
<organism evidence="1 2">
    <name type="scientific">Dermacentor silvarum</name>
    <name type="common">Tick</name>
    <dbReference type="NCBI Taxonomy" id="543639"/>
    <lineage>
        <taxon>Eukaryota</taxon>
        <taxon>Metazoa</taxon>
        <taxon>Ecdysozoa</taxon>
        <taxon>Arthropoda</taxon>
        <taxon>Chelicerata</taxon>
        <taxon>Arachnida</taxon>
        <taxon>Acari</taxon>
        <taxon>Parasitiformes</taxon>
        <taxon>Ixodida</taxon>
        <taxon>Ixodoidea</taxon>
        <taxon>Ixodidae</taxon>
        <taxon>Rhipicephalinae</taxon>
        <taxon>Dermacentor</taxon>
    </lineage>
</organism>
<keyword evidence="2" id="KW-1185">Reference proteome</keyword>
<accession>A0ACB8CEN1</accession>
<dbReference type="EMBL" id="CM023476">
    <property type="protein sequence ID" value="KAH7941127.1"/>
    <property type="molecule type" value="Genomic_DNA"/>
</dbReference>
<evidence type="ECO:0000313" key="2">
    <source>
        <dbReference type="Proteomes" id="UP000821865"/>
    </source>
</evidence>
<proteinExistence type="predicted"/>
<comment type="caution">
    <text evidence="1">The sequence shown here is derived from an EMBL/GenBank/DDBJ whole genome shotgun (WGS) entry which is preliminary data.</text>
</comment>
<dbReference type="Proteomes" id="UP000821865">
    <property type="component" value="Chromosome 7"/>
</dbReference>
<protein>
    <submittedName>
        <fullName evidence="1">Uncharacterized protein</fullName>
    </submittedName>
</protein>